<comment type="caution">
    <text evidence="7">The sequence shown here is derived from an EMBL/GenBank/DDBJ whole genome shotgun (WGS) entry which is preliminary data.</text>
</comment>
<dbReference type="AlphaFoldDB" id="A0A9D2LUG3"/>
<dbReference type="PANTHER" id="PTHR39178">
    <property type="entry name" value="HYPOTHETICAL RIBOSOME-ASSOCIATED PROTEIN"/>
    <property type="match status" value="1"/>
</dbReference>
<dbReference type="SUPFAM" id="SSF118010">
    <property type="entry name" value="TM1457-like"/>
    <property type="match status" value="1"/>
</dbReference>
<dbReference type="GO" id="GO:0006508">
    <property type="term" value="P:proteolysis"/>
    <property type="evidence" value="ECO:0007669"/>
    <property type="project" value="UniProtKB-KW"/>
</dbReference>
<evidence type="ECO:0000256" key="3">
    <source>
        <dbReference type="ARBA" id="ARBA00022801"/>
    </source>
</evidence>
<proteinExistence type="inferred from homology"/>
<accession>A0A9D2LUG3</accession>
<organism evidence="7 8">
    <name type="scientific">Candidatus Blautia faecavium</name>
    <dbReference type="NCBI Taxonomy" id="2838487"/>
    <lineage>
        <taxon>Bacteria</taxon>
        <taxon>Bacillati</taxon>
        <taxon>Bacillota</taxon>
        <taxon>Clostridia</taxon>
        <taxon>Lachnospirales</taxon>
        <taxon>Lachnospiraceae</taxon>
        <taxon>Blautia</taxon>
    </lineage>
</organism>
<gene>
    <name evidence="7" type="ORF">IAA06_13460</name>
</gene>
<dbReference type="Proteomes" id="UP000823842">
    <property type="component" value="Unassembled WGS sequence"/>
</dbReference>
<reference evidence="7" key="2">
    <citation type="submission" date="2021-04" db="EMBL/GenBank/DDBJ databases">
        <authorList>
            <person name="Gilroy R."/>
        </authorList>
    </citation>
    <scope>NUCLEOTIDE SEQUENCE</scope>
    <source>
        <strain evidence="7">ChiSjej1B19-5720</strain>
    </source>
</reference>
<evidence type="ECO:0000256" key="4">
    <source>
        <dbReference type="ARBA" id="ARBA00022807"/>
    </source>
</evidence>
<keyword evidence="2 7" id="KW-0645">Protease</keyword>
<dbReference type="CDD" id="cd16332">
    <property type="entry name" value="Prp-like"/>
    <property type="match status" value="1"/>
</dbReference>
<reference evidence="7" key="1">
    <citation type="journal article" date="2021" name="PeerJ">
        <title>Extensive microbial diversity within the chicken gut microbiome revealed by metagenomics and culture.</title>
        <authorList>
            <person name="Gilroy R."/>
            <person name="Ravi A."/>
            <person name="Getino M."/>
            <person name="Pursley I."/>
            <person name="Horton D.L."/>
            <person name="Alikhan N.F."/>
            <person name="Baker D."/>
            <person name="Gharbi K."/>
            <person name="Hall N."/>
            <person name="Watson M."/>
            <person name="Adriaenssens E.M."/>
            <person name="Foster-Nyarko E."/>
            <person name="Jarju S."/>
            <person name="Secka A."/>
            <person name="Antonio M."/>
            <person name="Oren A."/>
            <person name="Chaudhuri R.R."/>
            <person name="La Ragione R."/>
            <person name="Hildebrand F."/>
            <person name="Pallen M.J."/>
        </authorList>
    </citation>
    <scope>NUCLEOTIDE SEQUENCE</scope>
    <source>
        <strain evidence="7">ChiSjej1B19-5720</strain>
    </source>
</reference>
<sequence length="106" mass="11884">MITVTVEKKNKAYVSFLSKGHAGYAKHGQDIVCAAVSALIINTVNSIERFTEDEIEVKEEDGFVSFRFKKPVTKQGALLMDSLILGLTEIEKSYKNRFLTVKVKEV</sequence>
<dbReference type="GO" id="GO:0042254">
    <property type="term" value="P:ribosome biogenesis"/>
    <property type="evidence" value="ECO:0007669"/>
    <property type="project" value="UniProtKB-KW"/>
</dbReference>
<comment type="similarity">
    <text evidence="5">Belongs to the Prp family.</text>
</comment>
<evidence type="ECO:0000256" key="2">
    <source>
        <dbReference type="ARBA" id="ARBA00022670"/>
    </source>
</evidence>
<dbReference type="EMBL" id="DWYZ01000253">
    <property type="protein sequence ID" value="HJB29781.1"/>
    <property type="molecule type" value="Genomic_DNA"/>
</dbReference>
<dbReference type="GO" id="GO:0008234">
    <property type="term" value="F:cysteine-type peptidase activity"/>
    <property type="evidence" value="ECO:0007669"/>
    <property type="project" value="UniProtKB-KW"/>
</dbReference>
<dbReference type="Gene3D" id="3.30.70.1490">
    <property type="entry name" value="Cysteine protease Prp"/>
    <property type="match status" value="1"/>
</dbReference>
<evidence type="ECO:0000256" key="1">
    <source>
        <dbReference type="ARBA" id="ARBA00022517"/>
    </source>
</evidence>
<keyword evidence="1" id="KW-0690">Ribosome biogenesis</keyword>
<dbReference type="Pfam" id="PF04327">
    <property type="entry name" value="Peptidase_Prp"/>
    <property type="match status" value="1"/>
</dbReference>
<name>A0A9D2LUG3_9FIRM</name>
<dbReference type="InterPro" id="IPR007422">
    <property type="entry name" value="Peptidase_Prp"/>
</dbReference>
<keyword evidence="4" id="KW-0788">Thiol protease</keyword>
<dbReference type="InterPro" id="IPR036764">
    <property type="entry name" value="Peptidase_Prp_sf"/>
</dbReference>
<evidence type="ECO:0000256" key="6">
    <source>
        <dbReference type="ARBA" id="ARBA00044538"/>
    </source>
</evidence>
<evidence type="ECO:0000313" key="8">
    <source>
        <dbReference type="Proteomes" id="UP000823842"/>
    </source>
</evidence>
<keyword evidence="3" id="KW-0378">Hydrolase</keyword>
<evidence type="ECO:0000313" key="7">
    <source>
        <dbReference type="EMBL" id="HJB29781.1"/>
    </source>
</evidence>
<protein>
    <recommendedName>
        <fullName evidence="6">Ribosomal processing cysteine protease Prp</fullName>
    </recommendedName>
</protein>
<evidence type="ECO:0000256" key="5">
    <source>
        <dbReference type="ARBA" id="ARBA00044503"/>
    </source>
</evidence>
<dbReference type="PANTHER" id="PTHR39178:SF1">
    <property type="entry name" value="RIBOSOMAL-PROCESSING CYSTEINE PROTEASE PRP"/>
    <property type="match status" value="1"/>
</dbReference>